<dbReference type="EMBL" id="SMKW01000127">
    <property type="protein sequence ID" value="TDD35332.1"/>
    <property type="molecule type" value="Genomic_DNA"/>
</dbReference>
<keyword evidence="2" id="KW-1185">Reference proteome</keyword>
<dbReference type="Proteomes" id="UP000294947">
    <property type="component" value="Unassembled WGS sequence"/>
</dbReference>
<evidence type="ECO:0000313" key="1">
    <source>
        <dbReference type="EMBL" id="TDD35332.1"/>
    </source>
</evidence>
<comment type="caution">
    <text evidence="1">The sequence shown here is derived from an EMBL/GenBank/DDBJ whole genome shotgun (WGS) entry which is preliminary data.</text>
</comment>
<dbReference type="RefSeq" id="WP_132494770.1">
    <property type="nucleotide sequence ID" value="NZ_SMKW01000127.1"/>
</dbReference>
<dbReference type="AlphaFoldDB" id="A0A4R4XXI9"/>
<name>A0A4R4XXI9_9PSEU</name>
<evidence type="ECO:0000313" key="2">
    <source>
        <dbReference type="Proteomes" id="UP000294947"/>
    </source>
</evidence>
<reference evidence="1 2" key="1">
    <citation type="submission" date="2019-03" db="EMBL/GenBank/DDBJ databases">
        <title>Draft genome sequences of novel Actinobacteria.</title>
        <authorList>
            <person name="Sahin N."/>
            <person name="Ay H."/>
            <person name="Saygin H."/>
        </authorList>
    </citation>
    <scope>NUCLEOTIDE SEQUENCE [LARGE SCALE GENOMIC DNA]</scope>
    <source>
        <strain evidence="1 2">7K502</strain>
    </source>
</reference>
<sequence length="84" mass="8986">MISAMRLRALRESERPMVHGHPLGEGRRIVSATELSSGAVRIGVDGYSDITPLNGRDLTLDDPFRRAGLHGIPAGRGAGFLPLP</sequence>
<protein>
    <submittedName>
        <fullName evidence="1">Uncharacterized protein</fullName>
    </submittedName>
</protein>
<organism evidence="1 2">
    <name type="scientific">Saccharopolyspora elongata</name>
    <dbReference type="NCBI Taxonomy" id="2530387"/>
    <lineage>
        <taxon>Bacteria</taxon>
        <taxon>Bacillati</taxon>
        <taxon>Actinomycetota</taxon>
        <taxon>Actinomycetes</taxon>
        <taxon>Pseudonocardiales</taxon>
        <taxon>Pseudonocardiaceae</taxon>
        <taxon>Saccharopolyspora</taxon>
    </lineage>
</organism>
<proteinExistence type="predicted"/>
<gene>
    <name evidence="1" type="ORF">E1288_43370</name>
</gene>
<accession>A0A4R4XXI9</accession>